<dbReference type="EMBL" id="JASMQC010000011">
    <property type="protein sequence ID" value="KAK1941752.1"/>
    <property type="molecule type" value="Genomic_DNA"/>
</dbReference>
<proteinExistence type="predicted"/>
<dbReference type="PROSITE" id="PS50096">
    <property type="entry name" value="IQ"/>
    <property type="match status" value="1"/>
</dbReference>
<keyword evidence="3" id="KW-1185">Reference proteome</keyword>
<name>A0AAD9LNF6_9STRA</name>
<gene>
    <name evidence="2" type="ORF">P3T76_006816</name>
</gene>
<dbReference type="Proteomes" id="UP001259832">
    <property type="component" value="Unassembled WGS sequence"/>
</dbReference>
<protein>
    <submittedName>
        <fullName evidence="2">Uncharacterized protein</fullName>
    </submittedName>
</protein>
<feature type="compositionally biased region" description="Polar residues" evidence="1">
    <location>
        <begin position="187"/>
        <end position="200"/>
    </location>
</feature>
<feature type="region of interest" description="Disordered" evidence="1">
    <location>
        <begin position="47"/>
        <end position="99"/>
    </location>
</feature>
<accession>A0AAD9LNF6</accession>
<evidence type="ECO:0000313" key="3">
    <source>
        <dbReference type="Proteomes" id="UP001259832"/>
    </source>
</evidence>
<dbReference type="AlphaFoldDB" id="A0AAD9LNF6"/>
<reference evidence="2" key="1">
    <citation type="submission" date="2023-08" db="EMBL/GenBank/DDBJ databases">
        <title>Reference Genome Resource for the Citrus Pathogen Phytophthora citrophthora.</title>
        <authorList>
            <person name="Moller H."/>
            <person name="Coetzee B."/>
            <person name="Rose L.J."/>
            <person name="Van Niekerk J.M."/>
        </authorList>
    </citation>
    <scope>NUCLEOTIDE SEQUENCE</scope>
    <source>
        <strain evidence="2">STE-U-9442</strain>
    </source>
</reference>
<evidence type="ECO:0000313" key="2">
    <source>
        <dbReference type="EMBL" id="KAK1941752.1"/>
    </source>
</evidence>
<feature type="region of interest" description="Disordered" evidence="1">
    <location>
        <begin position="1"/>
        <end position="23"/>
    </location>
</feature>
<organism evidence="2 3">
    <name type="scientific">Phytophthora citrophthora</name>
    <dbReference type="NCBI Taxonomy" id="4793"/>
    <lineage>
        <taxon>Eukaryota</taxon>
        <taxon>Sar</taxon>
        <taxon>Stramenopiles</taxon>
        <taxon>Oomycota</taxon>
        <taxon>Peronosporomycetes</taxon>
        <taxon>Peronosporales</taxon>
        <taxon>Peronosporaceae</taxon>
        <taxon>Phytophthora</taxon>
    </lineage>
</organism>
<comment type="caution">
    <text evidence="2">The sequence shown here is derived from an EMBL/GenBank/DDBJ whole genome shotgun (WGS) entry which is preliminary data.</text>
</comment>
<feature type="region of interest" description="Disordered" evidence="1">
    <location>
        <begin position="157"/>
        <end position="201"/>
    </location>
</feature>
<feature type="compositionally biased region" description="Polar residues" evidence="1">
    <location>
        <begin position="60"/>
        <end position="70"/>
    </location>
</feature>
<evidence type="ECO:0000256" key="1">
    <source>
        <dbReference type="SAM" id="MobiDB-lite"/>
    </source>
</evidence>
<feature type="compositionally biased region" description="Acidic residues" evidence="1">
    <location>
        <begin position="157"/>
        <end position="181"/>
    </location>
</feature>
<sequence>MFVAPRRPLPSPRSKPRDGESKNVFALPVIHQFTPVLTSSPKSYMIAKATKKQKDRENGVKTTIESSIIPPNQPQRPKSKDTVESPRVLRPQPPVGVSSRTDVDIYRYCQGTEQRMAIQPLFEQRRRSEGKIRSSSMKVIRNEKDETVGRVDVEVVDDGEGQTIEKEDDDKDAILEESSETDEMKSGGSNQEDGRTSSLTPEDCIGASIRIEPDLRTMVDENQGIVTTKGSTELLTETLELPSLLKKLEGTTCHEPFLQSEGPKLTWLRNIMESASPTTSSCSPKRLSTITGTPTPDTVVYKTLAKDLRTFEGRNVHLTVLLSSRGDAHIICRVEDMSEETAIPVTIADQDQSKLLRRDLSILTPKWACWVITRVCCDSRLTFYLDLSDAESEKRVCFSETIYSSGKGFAVDMIALVMVSSLLISIREADSNAKAADVLLQANDLRRLALSLGKWSADDADQEIARLFDDPSFLKEIVTKSNVIRLGMSCSRFSSEFDDSLFTSTDQTPFMDVAVDIPANQNSLINANLVDVPGYVQEAFKENNLVGTVALLAQAYVENGILSTLRQFQQQVAVQLNVAICMEQAAAIDSEGTFNERVGKNLEAAKLTKLREIAIVSIVDDMILDFIAYECRVELQAAKYSGGYNDHYASKVQAAYRMSTQKRSYEHKKHVRMRAAQMLQALQRGIIARRRYSELKVEREKYLFYGFRSSLYHATTNMKDPRFRARELSKEAEHRRHAFLMQVIQGYMAENFSDREFRVPAKMIQDLCNEYGVVVGCSMNLGDAVVSYLDCDSAQRIFSNSQVSAALLLGLRDQYDDTFGLSSSSRRSWGQALEAVSAPPRWMLKTCASFQQSNLDRLAGLRLTRKLAGKKAAHLVARAYRNVLVSSFDSFEKCRAAWEADIRTRLEQQRTLDTLSADELAQHCLDLVISSVKGDELYWGIDPDPLFEAMNLCGRHCHGKAAIPIVEDKFNQYAAKMNEVHGKQSVLTIREEISQELEDFEKLLALRYLNMAVDDAVIVPTSELLHIMLKGNLDEEYIRHGLVTVLPIASITEKHDLARKILYSFANTSYGDAFNLICWSCLDVAENVTVEAARFLDKITRPIADTDKTNQGSLADRALYLLTGSQAVRFLQFLAKVAQFNKTIQKRVLAHLTPYSDKYEMHRLASTICSLEDFSVVLKLFDECFSIESLQSSSAFWTQYSTLYSEVSSIKAMNDM</sequence>